<sequence>MVRMTEPTHSSTIAGWREWVRLPQAEIDWIKAKLDTGARSSALHAFDVEEFERDGSSWVRFGIHPWQDTDIDAATVELPVHDRRVIRSSTGHTQERLVVLMDVVLLGRAVTAEVTLTNRDEMGFRMLVGREALRNGFLVDAGRSFVGGRAPRPIRRRNRGRA</sequence>
<evidence type="ECO:0000313" key="3">
    <source>
        <dbReference type="Proteomes" id="UP000199482"/>
    </source>
</evidence>
<reference evidence="3" key="1">
    <citation type="submission" date="2016-10" db="EMBL/GenBank/DDBJ databases">
        <authorList>
            <person name="Varghese N."/>
            <person name="Submissions S."/>
        </authorList>
    </citation>
    <scope>NUCLEOTIDE SEQUENCE [LARGE SCALE GENOMIC DNA]</scope>
    <source>
        <strain evidence="3">CPCC 202695</strain>
    </source>
</reference>
<dbReference type="PANTHER" id="PTHR38037">
    <property type="entry name" value="ZN_PROTEASE DOMAIN-CONTAINING PROTEIN"/>
    <property type="match status" value="1"/>
</dbReference>
<dbReference type="AlphaFoldDB" id="A0A1H1YED1"/>
<protein>
    <submittedName>
        <fullName evidence="2">Uncharacterized conserved protein</fullName>
    </submittedName>
</protein>
<feature type="domain" description="Retropepsin-like aspartic endopeptidase" evidence="1">
    <location>
        <begin position="13"/>
        <end position="147"/>
    </location>
</feature>
<accession>A0A1H1YED1</accession>
<dbReference type="InterPro" id="IPR021109">
    <property type="entry name" value="Peptidase_aspartic_dom_sf"/>
</dbReference>
<evidence type="ECO:0000259" key="1">
    <source>
        <dbReference type="Pfam" id="PF05618"/>
    </source>
</evidence>
<evidence type="ECO:0000313" key="2">
    <source>
        <dbReference type="EMBL" id="SDT19629.1"/>
    </source>
</evidence>
<dbReference type="SUPFAM" id="SSF50630">
    <property type="entry name" value="Acid proteases"/>
    <property type="match status" value="1"/>
</dbReference>
<organism evidence="2 3">
    <name type="scientific">Agromyces flavus</name>
    <dbReference type="NCBI Taxonomy" id="589382"/>
    <lineage>
        <taxon>Bacteria</taxon>
        <taxon>Bacillati</taxon>
        <taxon>Actinomycetota</taxon>
        <taxon>Actinomycetes</taxon>
        <taxon>Micrococcales</taxon>
        <taxon>Microbacteriaceae</taxon>
        <taxon>Agromyces</taxon>
    </lineage>
</organism>
<dbReference type="InterPro" id="IPR008503">
    <property type="entry name" value="Asp_endopeptidase"/>
</dbReference>
<dbReference type="Pfam" id="PF05618">
    <property type="entry name" value="Zn_protease"/>
    <property type="match status" value="1"/>
</dbReference>
<dbReference type="Gene3D" id="2.40.70.10">
    <property type="entry name" value="Acid Proteases"/>
    <property type="match status" value="1"/>
</dbReference>
<proteinExistence type="predicted"/>
<name>A0A1H1YED1_9MICO</name>
<dbReference type="EMBL" id="LT629755">
    <property type="protein sequence ID" value="SDT19629.1"/>
    <property type="molecule type" value="Genomic_DNA"/>
</dbReference>
<dbReference type="Proteomes" id="UP000199482">
    <property type="component" value="Chromosome I"/>
</dbReference>
<dbReference type="PANTHER" id="PTHR38037:SF1">
    <property type="entry name" value="ATP-DEPENDENT ZINC PROTEASE DOMAIN-CONTAINING PROTEIN-RELATED"/>
    <property type="match status" value="1"/>
</dbReference>
<gene>
    <name evidence="2" type="ORF">SAMN04489721_2734</name>
</gene>